<evidence type="ECO:0000256" key="1">
    <source>
        <dbReference type="ARBA" id="ARBA00006407"/>
    </source>
</evidence>
<organism evidence="4 5">
    <name type="scientific">Manganibacter manganicus</name>
    <dbReference type="NCBI Taxonomy" id="1873176"/>
    <lineage>
        <taxon>Bacteria</taxon>
        <taxon>Pseudomonadati</taxon>
        <taxon>Pseudomonadota</taxon>
        <taxon>Alphaproteobacteria</taxon>
        <taxon>Hyphomicrobiales</taxon>
        <taxon>Phyllobacteriaceae</taxon>
        <taxon>Manganibacter</taxon>
    </lineage>
</organism>
<sequence>MFQRLFGRERQANRAITEALYGEIVAAARQPRFYSEWKVPDTPLGRFEMLSLMMLVFQHRLHGEKGASPEIAQVLIDEFFKDVEHSLRELGISDVGVPKRMKKLARMYYGRTAAYADALDRDDQPALAAALTRNVYPDANGWPDPDGWLESQHLAAYVMRVRQALASQASEAICAGRISFPPASGDDNAA</sequence>
<dbReference type="RefSeq" id="WP_080917817.1">
    <property type="nucleotide sequence ID" value="NZ_MDET01000001.1"/>
</dbReference>
<dbReference type="OrthoDB" id="7158889at2"/>
<keyword evidence="5" id="KW-1185">Reference proteome</keyword>
<accession>A0A1V8RWJ1</accession>
<dbReference type="PIRSF" id="PIRSF032079">
    <property type="entry name" value="UCP032079"/>
    <property type="match status" value="1"/>
</dbReference>
<comment type="similarity">
    <text evidence="2">Belongs to the UPF0174 family.</text>
</comment>
<dbReference type="InterPro" id="IPR014569">
    <property type="entry name" value="Ubq_cyt-c_CBP3-rel"/>
</dbReference>
<evidence type="ECO:0000256" key="2">
    <source>
        <dbReference type="ARBA" id="ARBA00006436"/>
    </source>
</evidence>
<protein>
    <submittedName>
        <fullName evidence="4">Ubiquinol-cytochrome C chaperone</fullName>
    </submittedName>
</protein>
<dbReference type="PANTHER" id="PTHR12184">
    <property type="entry name" value="UBIQUINOL-CYTOCHROME C REDUCTASE COMPLEX ASSEMBLY FACTOR 1 FAMILY MEMBER"/>
    <property type="match status" value="1"/>
</dbReference>
<dbReference type="EMBL" id="MDET01000001">
    <property type="protein sequence ID" value="OQM77552.1"/>
    <property type="molecule type" value="Genomic_DNA"/>
</dbReference>
<dbReference type="Pfam" id="PF03981">
    <property type="entry name" value="Ubiq_cyt_C_chap"/>
    <property type="match status" value="1"/>
</dbReference>
<name>A0A1V8RWJ1_9HYPH</name>
<dbReference type="InterPro" id="IPR007129">
    <property type="entry name" value="Ubiqinol_cyt_c_chaperone_CPB3"/>
</dbReference>
<proteinExistence type="inferred from homology"/>
<gene>
    <name evidence="4" type="ORF">BFN67_01570</name>
</gene>
<evidence type="ECO:0000259" key="3">
    <source>
        <dbReference type="Pfam" id="PF03981"/>
    </source>
</evidence>
<evidence type="ECO:0000313" key="4">
    <source>
        <dbReference type="EMBL" id="OQM77552.1"/>
    </source>
</evidence>
<evidence type="ECO:0000313" key="5">
    <source>
        <dbReference type="Proteomes" id="UP000191905"/>
    </source>
</evidence>
<dbReference type="PANTHER" id="PTHR12184:SF1">
    <property type="entry name" value="UBIQUINOL-CYTOCHROME-C REDUCTASE COMPLEX ASSEMBLY FACTOR 1"/>
    <property type="match status" value="1"/>
</dbReference>
<dbReference type="STRING" id="1873176.BFN67_01570"/>
<feature type="domain" description="Ubiquinol-cytochrome c chaperone" evidence="3">
    <location>
        <begin position="36"/>
        <end position="180"/>
    </location>
</feature>
<dbReference type="AlphaFoldDB" id="A0A1V8RWJ1"/>
<reference evidence="4 5" key="1">
    <citation type="journal article" date="2016" name="Int. J. Syst. Evol. Microbiol.">
        <title>Pseudaminobacter manganicus sp. nov., isolated from sludge of a manganese mine.</title>
        <authorList>
            <person name="Li J."/>
            <person name="Huang J."/>
            <person name="Liao S."/>
            <person name="Wang G."/>
        </authorList>
    </citation>
    <scope>NUCLEOTIDE SEQUENCE [LARGE SCALE GENOMIC DNA]</scope>
    <source>
        <strain evidence="4 5">JH-7</strain>
    </source>
</reference>
<comment type="similarity">
    <text evidence="1">Belongs to the CBP3 family.</text>
</comment>
<comment type="caution">
    <text evidence="4">The sequence shown here is derived from an EMBL/GenBank/DDBJ whole genome shotgun (WGS) entry which is preliminary data.</text>
</comment>
<dbReference type="InterPro" id="IPR021150">
    <property type="entry name" value="Ubiq_cyt_c_chap"/>
</dbReference>
<dbReference type="Proteomes" id="UP000191905">
    <property type="component" value="Unassembled WGS sequence"/>
</dbReference>